<reference evidence="1" key="1">
    <citation type="submission" date="2019-10" db="EMBL/GenBank/DDBJ databases">
        <authorList>
            <person name="Soares A.E.R."/>
            <person name="Aleixo A."/>
            <person name="Schneider P."/>
            <person name="Miyaki C.Y."/>
            <person name="Schneider M.P."/>
            <person name="Mello C."/>
            <person name="Vasconcelos A.T.R."/>
        </authorList>
    </citation>
    <scope>NUCLEOTIDE SEQUENCE</scope>
    <source>
        <tissue evidence="1">Muscle</tissue>
    </source>
</reference>
<protein>
    <submittedName>
        <fullName evidence="1">Uncharacterized protein</fullName>
    </submittedName>
</protein>
<gene>
    <name evidence="1" type="ORF">WISP_86612</name>
</gene>
<evidence type="ECO:0000313" key="2">
    <source>
        <dbReference type="Proteomes" id="UP001145742"/>
    </source>
</evidence>
<sequence length="91" mass="10297">MYKTWAIVNAYMTIFGRIKAIALDETEPSVQGSVLGLVLFNIFINDVDMGLEGILTLPMELNWDELSTLSRAEKPYRETLQGERDEQSPTT</sequence>
<dbReference type="EMBL" id="WHWB01034085">
    <property type="protein sequence ID" value="KAJ7414113.1"/>
    <property type="molecule type" value="Genomic_DNA"/>
</dbReference>
<dbReference type="Proteomes" id="UP001145742">
    <property type="component" value="Unassembled WGS sequence"/>
</dbReference>
<accession>A0ABQ9D3B7</accession>
<evidence type="ECO:0000313" key="1">
    <source>
        <dbReference type="EMBL" id="KAJ7414113.1"/>
    </source>
</evidence>
<keyword evidence="2" id="KW-1185">Reference proteome</keyword>
<comment type="caution">
    <text evidence="1">The sequence shown here is derived from an EMBL/GenBank/DDBJ whole genome shotgun (WGS) entry which is preliminary data.</text>
</comment>
<organism evidence="1 2">
    <name type="scientific">Willisornis vidua</name>
    <name type="common">Xingu scale-backed antbird</name>
    <dbReference type="NCBI Taxonomy" id="1566151"/>
    <lineage>
        <taxon>Eukaryota</taxon>
        <taxon>Metazoa</taxon>
        <taxon>Chordata</taxon>
        <taxon>Craniata</taxon>
        <taxon>Vertebrata</taxon>
        <taxon>Euteleostomi</taxon>
        <taxon>Archelosauria</taxon>
        <taxon>Archosauria</taxon>
        <taxon>Dinosauria</taxon>
        <taxon>Saurischia</taxon>
        <taxon>Theropoda</taxon>
        <taxon>Coelurosauria</taxon>
        <taxon>Aves</taxon>
        <taxon>Neognathae</taxon>
        <taxon>Neoaves</taxon>
        <taxon>Telluraves</taxon>
        <taxon>Australaves</taxon>
        <taxon>Passeriformes</taxon>
        <taxon>Thamnophilidae</taxon>
        <taxon>Willisornis</taxon>
    </lineage>
</organism>
<name>A0ABQ9D3B7_9PASS</name>
<proteinExistence type="predicted"/>